<evidence type="ECO:0000313" key="2">
    <source>
        <dbReference type="Proteomes" id="UP000232722"/>
    </source>
</evidence>
<proteinExistence type="predicted"/>
<accession>A0A2N0NNP6</accession>
<dbReference type="AlphaFoldDB" id="A0A2N0NNP6"/>
<name>A0A2N0NNP6_9GLOM</name>
<comment type="caution">
    <text evidence="1">The sequence shown here is derived from an EMBL/GenBank/DDBJ whole genome shotgun (WGS) entry which is preliminary data.</text>
</comment>
<dbReference type="EMBL" id="LLXJ01004080">
    <property type="protein sequence ID" value="PKB96197.1"/>
    <property type="molecule type" value="Genomic_DNA"/>
</dbReference>
<dbReference type="PANTHER" id="PTHR31511:SF12">
    <property type="entry name" value="RHO TERMINATION FACTOR N-TERMINAL DOMAIN-CONTAINING PROTEIN"/>
    <property type="match status" value="1"/>
</dbReference>
<dbReference type="VEuPathDB" id="FungiDB:FUN_019504"/>
<dbReference type="Proteomes" id="UP000232722">
    <property type="component" value="Unassembled WGS sequence"/>
</dbReference>
<sequence>MPTEILGKVIPEKIPDIQSIVSDIEIGYILEVDLEAPVHLHDFFTDYLLAFEKQLIPENWLNLYNERLVKDKEVENGKYVSEEKLVQTLFIKKNYMKDYIEKNIRKHKIAKANGNEFGVMYYKLKNNAVFGKQMENVYFKVFEGGITAVHMLKSTVTLNKLIYVGQAILDISKTMMFNFWYGYIKPYYEDKACLLYTNTDSLIMWIETEDIYKDQAERPDIFDLNYSGDLFLIKNETKGDPIGESVCLKPKMYSVLPAGHNPKTPNDPDSEDPKKKHECLRNKKLTWHDMYGLCSYDYQIYLERRIELYKRLIASEIFPEEAEERTMKFFYRYSRNITKMVDHKDIELAQVKVIKTALRKGKKYDNLAKNYGDYLKKLRAEKNLNDYIKTVAVKMFPNKEAYTLKLENYRKRYADNDLYASLKELYELYYYIAKEENHERLNDEIEQMLRAMSI</sequence>
<dbReference type="PANTHER" id="PTHR31511">
    <property type="entry name" value="PROTEIN CBG23764"/>
    <property type="match status" value="1"/>
</dbReference>
<dbReference type="VEuPathDB" id="FungiDB:RhiirA1_477942"/>
<dbReference type="SUPFAM" id="SSF56672">
    <property type="entry name" value="DNA/RNA polymerases"/>
    <property type="match status" value="1"/>
</dbReference>
<evidence type="ECO:0000313" key="1">
    <source>
        <dbReference type="EMBL" id="PKB96197.1"/>
    </source>
</evidence>
<dbReference type="VEuPathDB" id="FungiDB:RhiirFUN_011955"/>
<organism evidence="1 2">
    <name type="scientific">Rhizophagus irregularis</name>
    <dbReference type="NCBI Taxonomy" id="588596"/>
    <lineage>
        <taxon>Eukaryota</taxon>
        <taxon>Fungi</taxon>
        <taxon>Fungi incertae sedis</taxon>
        <taxon>Mucoromycota</taxon>
        <taxon>Glomeromycotina</taxon>
        <taxon>Glomeromycetes</taxon>
        <taxon>Glomerales</taxon>
        <taxon>Glomeraceae</taxon>
        <taxon>Rhizophagus</taxon>
    </lineage>
</organism>
<gene>
    <name evidence="1" type="ORF">RhiirA5_435275</name>
</gene>
<dbReference type="InterPro" id="IPR043502">
    <property type="entry name" value="DNA/RNA_pol_sf"/>
</dbReference>
<protein>
    <submittedName>
        <fullName evidence="1">Uncharacterized protein</fullName>
    </submittedName>
</protein>
<reference evidence="1 2" key="1">
    <citation type="submission" date="2016-04" db="EMBL/GenBank/DDBJ databases">
        <title>Genome analyses suggest a sexual origin of heterokaryosis in a supposedly ancient asexual fungus.</title>
        <authorList>
            <person name="Ropars J."/>
            <person name="Sedzielewska K."/>
            <person name="Noel J."/>
            <person name="Charron P."/>
            <person name="Farinelli L."/>
            <person name="Marton T."/>
            <person name="Kruger M."/>
            <person name="Pelin A."/>
            <person name="Brachmann A."/>
            <person name="Corradi N."/>
        </authorList>
    </citation>
    <scope>NUCLEOTIDE SEQUENCE [LARGE SCALE GENOMIC DNA]</scope>
    <source>
        <strain evidence="1 2">A5</strain>
    </source>
</reference>
<reference evidence="1 2" key="2">
    <citation type="submission" date="2017-09" db="EMBL/GenBank/DDBJ databases">
        <title>Extensive intraspecific genome diversity in a model arbuscular mycorrhizal fungus.</title>
        <authorList>
            <person name="Chen E.C."/>
            <person name="Morin E."/>
            <person name="Beaudet D."/>
            <person name="Noel J."/>
            <person name="Ndikumana S."/>
            <person name="Charron P."/>
            <person name="St-Onge C."/>
            <person name="Giorgi J."/>
            <person name="Grigoriev I.V."/>
            <person name="Roux C."/>
            <person name="Martin F.M."/>
            <person name="Corradi N."/>
        </authorList>
    </citation>
    <scope>NUCLEOTIDE SEQUENCE [LARGE SCALE GENOMIC DNA]</scope>
    <source>
        <strain evidence="1 2">A5</strain>
    </source>
</reference>